<dbReference type="Pfam" id="PF11343">
    <property type="entry name" value="DUF3145"/>
    <property type="match status" value="1"/>
</dbReference>
<proteinExistence type="predicted"/>
<gene>
    <name evidence="1" type="ORF">D1832_03410</name>
</gene>
<protein>
    <submittedName>
        <fullName evidence="1">DUF3145 domain-containing protein</fullName>
    </submittedName>
</protein>
<reference evidence="1 2" key="1">
    <citation type="submission" date="2018-08" db="EMBL/GenBank/DDBJ databases">
        <title>Whole genome sequence analysis of Dermacoccus abyssi bacteria isolated from Deep Mariana trench Micromonospora spp reveals genes involved in the environmental adaptation and production of secondary metabolites.</title>
        <authorList>
            <person name="Abdel-Mageed W.M."/>
            <person name="Lehri B."/>
            <person name="Nouioui I."/>
            <person name="Goodfellow I."/>
            <person name="Jaspars M."/>
            <person name="Karlyshev A."/>
        </authorList>
    </citation>
    <scope>NUCLEOTIDE SEQUENCE [LARGE SCALE GENOMIC DNA]</scope>
    <source>
        <strain evidence="1 2">MT1.1</strain>
    </source>
</reference>
<sequence length="171" mass="18600">MSMTSSRVMTRGVVFVHSTPAALCPHIEWALESILGLDVSLEWTDQPVAPGLVRTEFSWAGDAGTGARLASALRGWDHVRYEVTEEPSAGTDGSRWSHTPSLGIHHTWTSASGDAVVSEDRLRSALMASGGDPQEFRAEMAELLGTAWDQELEPFRYAGDGAPVRWLHRVG</sequence>
<dbReference type="RefSeq" id="WP_047312083.1">
    <property type="nucleotide sequence ID" value="NZ_CBCRVH010000006.1"/>
</dbReference>
<dbReference type="AlphaFoldDB" id="A0A417Z8V2"/>
<accession>A0A417Z8V2</accession>
<dbReference type="EMBL" id="QWLM01000003">
    <property type="protein sequence ID" value="RHW47060.1"/>
    <property type="molecule type" value="Genomic_DNA"/>
</dbReference>
<organism evidence="1 2">
    <name type="scientific">Dermacoccus abyssi</name>
    <dbReference type="NCBI Taxonomy" id="322596"/>
    <lineage>
        <taxon>Bacteria</taxon>
        <taxon>Bacillati</taxon>
        <taxon>Actinomycetota</taxon>
        <taxon>Actinomycetes</taxon>
        <taxon>Micrococcales</taxon>
        <taxon>Dermacoccaceae</taxon>
        <taxon>Dermacoccus</taxon>
    </lineage>
</organism>
<name>A0A417Z8V2_9MICO</name>
<evidence type="ECO:0000313" key="2">
    <source>
        <dbReference type="Proteomes" id="UP000285376"/>
    </source>
</evidence>
<dbReference type="Proteomes" id="UP000285376">
    <property type="component" value="Unassembled WGS sequence"/>
</dbReference>
<comment type="caution">
    <text evidence="1">The sequence shown here is derived from an EMBL/GenBank/DDBJ whole genome shotgun (WGS) entry which is preliminary data.</text>
</comment>
<dbReference type="InterPro" id="IPR021491">
    <property type="entry name" value="DUF3145"/>
</dbReference>
<evidence type="ECO:0000313" key="1">
    <source>
        <dbReference type="EMBL" id="RHW47060.1"/>
    </source>
</evidence>